<name>A0A857JKZ4_9ALTE</name>
<dbReference type="AlphaFoldDB" id="A0A857JKZ4"/>
<evidence type="ECO:0000256" key="1">
    <source>
        <dbReference type="SAM" id="SignalP"/>
    </source>
</evidence>
<dbReference type="RefSeq" id="WP_160180907.1">
    <property type="nucleotide sequence ID" value="NZ_CP047656.1"/>
</dbReference>
<keyword evidence="1" id="KW-0732">Signal</keyword>
<evidence type="ECO:0008006" key="4">
    <source>
        <dbReference type="Google" id="ProtNLM"/>
    </source>
</evidence>
<keyword evidence="3" id="KW-1185">Reference proteome</keyword>
<evidence type="ECO:0000313" key="2">
    <source>
        <dbReference type="EMBL" id="QHJ12725.1"/>
    </source>
</evidence>
<dbReference type="Proteomes" id="UP000464524">
    <property type="component" value="Chromosome"/>
</dbReference>
<feature type="chain" id="PRO_5032648052" description="DUF4398 domain-containing protein" evidence="1">
    <location>
        <begin position="24"/>
        <end position="172"/>
    </location>
</feature>
<dbReference type="KEGG" id="pmes:FX988_02983"/>
<proteinExistence type="predicted"/>
<sequence length="172" mass="19189">MKKIFIISVLVALVSACSSTPNLEDYANDPDGMWQEGKKLSEKGEKLISKGESTLEDARKELREGEILIQSGTDAIIRARQDYQNEATLIGNSSTPQEVEFEAEKLNAIGERWEDAIDDIKKGNNMVAKSKKLQTKAQEQISEGRRLVEKGAGFIRNSQRIRLNVPLLPDSQ</sequence>
<reference evidence="2 3" key="1">
    <citation type="submission" date="2019-12" db="EMBL/GenBank/DDBJ databases">
        <title>Genome sequencing and assembly of endphytes of Porphyra tenera.</title>
        <authorList>
            <person name="Park J.M."/>
            <person name="Shin R."/>
            <person name="Jo S.H."/>
        </authorList>
    </citation>
    <scope>NUCLEOTIDE SEQUENCE [LARGE SCALE GENOMIC DNA]</scope>
    <source>
        <strain evidence="2 3">GPM4</strain>
    </source>
</reference>
<evidence type="ECO:0000313" key="3">
    <source>
        <dbReference type="Proteomes" id="UP000464524"/>
    </source>
</evidence>
<dbReference type="EMBL" id="CP047656">
    <property type="protein sequence ID" value="QHJ12725.1"/>
    <property type="molecule type" value="Genomic_DNA"/>
</dbReference>
<accession>A0A857JKZ4</accession>
<protein>
    <recommendedName>
        <fullName evidence="4">DUF4398 domain-containing protein</fullName>
    </recommendedName>
</protein>
<gene>
    <name evidence="2" type="ORF">FX988_02983</name>
</gene>
<feature type="signal peptide" evidence="1">
    <location>
        <begin position="1"/>
        <end position="23"/>
    </location>
</feature>
<dbReference type="OrthoDB" id="6226903at2"/>
<dbReference type="PROSITE" id="PS51257">
    <property type="entry name" value="PROKAR_LIPOPROTEIN"/>
    <property type="match status" value="1"/>
</dbReference>
<organism evidence="2 3">
    <name type="scientific">Paraglaciecola mesophila</name>
    <dbReference type="NCBI Taxonomy" id="197222"/>
    <lineage>
        <taxon>Bacteria</taxon>
        <taxon>Pseudomonadati</taxon>
        <taxon>Pseudomonadota</taxon>
        <taxon>Gammaproteobacteria</taxon>
        <taxon>Alteromonadales</taxon>
        <taxon>Alteromonadaceae</taxon>
        <taxon>Paraglaciecola</taxon>
    </lineage>
</organism>